<sequence length="157" mass="17331">MKNSQIAMLFGLLFLCLLQIPSSNASFSKTNPIYNVNLAPFIQRLSAYYCLQNTSSNCTGNFILSEKGWLNISNSETNAFCGELGCAQHTLEVLKCVRYVHDEYTFENGATIDNLNDTIHTGCSKGFNGTSLYKSSGTTRSVTATLYALVFLALFYV</sequence>
<protein>
    <recommendedName>
        <fullName evidence="2">DUF7731 domain-containing protein</fullName>
    </recommendedName>
</protein>
<dbReference type="PANTHER" id="PTHR34366:SF7">
    <property type="entry name" value="TRANSMEMBRANE PROTEIN"/>
    <property type="match status" value="1"/>
</dbReference>
<dbReference type="AlphaFoldDB" id="A0AAP0D496"/>
<dbReference type="Pfam" id="PF24865">
    <property type="entry name" value="DUF7731"/>
    <property type="match status" value="1"/>
</dbReference>
<comment type="caution">
    <text evidence="3">The sequence shown here is derived from an EMBL/GenBank/DDBJ whole genome shotgun (WGS) entry which is preliminary data.</text>
</comment>
<dbReference type="EMBL" id="JBCNJP010000016">
    <property type="protein sequence ID" value="KAK9065992.1"/>
    <property type="molecule type" value="Genomic_DNA"/>
</dbReference>
<feature type="chain" id="PRO_5043020142" description="DUF7731 domain-containing protein" evidence="1">
    <location>
        <begin position="26"/>
        <end position="157"/>
    </location>
</feature>
<dbReference type="InterPro" id="IPR056633">
    <property type="entry name" value="DUF7731"/>
</dbReference>
<evidence type="ECO:0000259" key="2">
    <source>
        <dbReference type="Pfam" id="PF24865"/>
    </source>
</evidence>
<evidence type="ECO:0000256" key="1">
    <source>
        <dbReference type="SAM" id="SignalP"/>
    </source>
</evidence>
<organism evidence="3 4">
    <name type="scientific">Deinandra increscens subsp. villosa</name>
    <dbReference type="NCBI Taxonomy" id="3103831"/>
    <lineage>
        <taxon>Eukaryota</taxon>
        <taxon>Viridiplantae</taxon>
        <taxon>Streptophyta</taxon>
        <taxon>Embryophyta</taxon>
        <taxon>Tracheophyta</taxon>
        <taxon>Spermatophyta</taxon>
        <taxon>Magnoliopsida</taxon>
        <taxon>eudicotyledons</taxon>
        <taxon>Gunneridae</taxon>
        <taxon>Pentapetalae</taxon>
        <taxon>asterids</taxon>
        <taxon>campanulids</taxon>
        <taxon>Asterales</taxon>
        <taxon>Asteraceae</taxon>
        <taxon>Asteroideae</taxon>
        <taxon>Heliantheae alliance</taxon>
        <taxon>Madieae</taxon>
        <taxon>Madiinae</taxon>
        <taxon>Deinandra</taxon>
    </lineage>
</organism>
<gene>
    <name evidence="3" type="ORF">SSX86_015394</name>
</gene>
<reference evidence="3 4" key="1">
    <citation type="submission" date="2024-04" db="EMBL/GenBank/DDBJ databases">
        <title>The reference genome of an endangered Asteraceae, Deinandra increscens subsp. villosa, native to the Central Coast of California.</title>
        <authorList>
            <person name="Guilliams M."/>
            <person name="Hasenstab-Lehman K."/>
            <person name="Meyer R."/>
            <person name="Mcevoy S."/>
        </authorList>
    </citation>
    <scope>NUCLEOTIDE SEQUENCE [LARGE SCALE GENOMIC DNA]</scope>
    <source>
        <tissue evidence="3">Leaf</tissue>
    </source>
</reference>
<keyword evidence="1" id="KW-0732">Signal</keyword>
<dbReference type="Proteomes" id="UP001408789">
    <property type="component" value="Unassembled WGS sequence"/>
</dbReference>
<feature type="domain" description="DUF7731" evidence="2">
    <location>
        <begin position="45"/>
        <end position="127"/>
    </location>
</feature>
<proteinExistence type="predicted"/>
<evidence type="ECO:0000313" key="4">
    <source>
        <dbReference type="Proteomes" id="UP001408789"/>
    </source>
</evidence>
<feature type="signal peptide" evidence="1">
    <location>
        <begin position="1"/>
        <end position="25"/>
    </location>
</feature>
<dbReference type="PANTHER" id="PTHR34366">
    <property type="entry name" value="OS07G0289901 PROTEIN-RELATED"/>
    <property type="match status" value="1"/>
</dbReference>
<keyword evidence="4" id="KW-1185">Reference proteome</keyword>
<accession>A0AAP0D496</accession>
<name>A0AAP0D496_9ASTR</name>
<evidence type="ECO:0000313" key="3">
    <source>
        <dbReference type="EMBL" id="KAK9065992.1"/>
    </source>
</evidence>